<dbReference type="Proteomes" id="UP000027586">
    <property type="component" value="Unassembled WGS sequence"/>
</dbReference>
<comment type="caution">
    <text evidence="2">The sequence shown here is derived from an EMBL/GenBank/DDBJ whole genome shotgun (WGS) entry which is preliminary data.</text>
</comment>
<protein>
    <submittedName>
        <fullName evidence="2">Uncharacterized protein</fullName>
    </submittedName>
</protein>
<proteinExistence type="predicted"/>
<evidence type="ECO:0000256" key="1">
    <source>
        <dbReference type="SAM" id="MobiDB-lite"/>
    </source>
</evidence>
<evidence type="ECO:0000313" key="2">
    <source>
        <dbReference type="EMBL" id="CDH52824.1"/>
    </source>
</evidence>
<dbReference type="VEuPathDB" id="FungiDB:LCOR_04260.1"/>
<feature type="compositionally biased region" description="Low complexity" evidence="1">
    <location>
        <begin position="229"/>
        <end position="241"/>
    </location>
</feature>
<sequence>MSIVKHREVIAAYLNDKQASDQQRFGIVAKELGVKVGKGKVNWDAVRTAIIAHRSKNSLGTAEDGSSTSVSIATSSSTSSTSLASSVDIDQYAMAYSSLDKKKMWTLKTGKVVEEEMKRHALRCKNEHPCHSFIFDINDAIWVQGGYFTDEEVEEIQSCNAINLPKPESTVMDYLKTYENKHTLDTIFEASHHAPFHPLPDIIRRVWGFIEEAFDESVFNVRCGEKASKSSSSSRNATRTNPGCNDMDRKLVGSKVDMMIRFMSDEYACAEASRNNNHDTKELVEGSFKCPKSMRDMFFHLASSNPDQLRNIRTFGFIFSGLKMTILVMDCPAGYTCRLQRLGPLHYPETEQVLVTRLTSLILTIGSIKQLMKHTLQAMQNENVFVPTFSSPEPTCPLPPTYHVKGRKRKASAITSPTTDSV</sequence>
<keyword evidence="3" id="KW-1185">Reference proteome</keyword>
<gene>
    <name evidence="2" type="ORF">LCOR_04260.1</name>
</gene>
<reference evidence="2" key="1">
    <citation type="submission" date="2013-08" db="EMBL/GenBank/DDBJ databases">
        <title>Gene expansion shapes genome architecture in the human pathogen Lichtheimia corymbifera: an evolutionary genomics analysis in the ancient terrestrial Mucorales (Mucoromycotina).</title>
        <authorList>
            <person name="Schwartze V.U."/>
            <person name="Winter S."/>
            <person name="Shelest E."/>
            <person name="Marcet-Houben M."/>
            <person name="Horn F."/>
            <person name="Wehner S."/>
            <person name="Hoffmann K."/>
            <person name="Riege K."/>
            <person name="Sammeth M."/>
            <person name="Nowrousian M."/>
            <person name="Valiante V."/>
            <person name="Linde J."/>
            <person name="Jacobsen I.D."/>
            <person name="Marz M."/>
            <person name="Brakhage A.A."/>
            <person name="Gabaldon T."/>
            <person name="Bocker S."/>
            <person name="Voigt K."/>
        </authorList>
    </citation>
    <scope>NUCLEOTIDE SEQUENCE [LARGE SCALE GENOMIC DNA]</scope>
    <source>
        <strain evidence="2">FSU 9682</strain>
    </source>
</reference>
<dbReference type="EMBL" id="CBTN010000015">
    <property type="protein sequence ID" value="CDH52824.1"/>
    <property type="molecule type" value="Genomic_DNA"/>
</dbReference>
<dbReference type="OrthoDB" id="2269854at2759"/>
<dbReference type="AlphaFoldDB" id="A0A068RS28"/>
<evidence type="ECO:0000313" key="3">
    <source>
        <dbReference type="Proteomes" id="UP000027586"/>
    </source>
</evidence>
<feature type="region of interest" description="Disordered" evidence="1">
    <location>
        <begin position="228"/>
        <end position="249"/>
    </location>
</feature>
<name>A0A068RS28_9FUNG</name>
<accession>A0A068RS28</accession>
<organism evidence="2 3">
    <name type="scientific">Lichtheimia corymbifera JMRC:FSU:9682</name>
    <dbReference type="NCBI Taxonomy" id="1263082"/>
    <lineage>
        <taxon>Eukaryota</taxon>
        <taxon>Fungi</taxon>
        <taxon>Fungi incertae sedis</taxon>
        <taxon>Mucoromycota</taxon>
        <taxon>Mucoromycotina</taxon>
        <taxon>Mucoromycetes</taxon>
        <taxon>Mucorales</taxon>
        <taxon>Lichtheimiaceae</taxon>
        <taxon>Lichtheimia</taxon>
    </lineage>
</organism>